<gene>
    <name evidence="2" type="ORF">LX69_02185</name>
</gene>
<sequence length="214" mass="24107">MKYLVTAALAVTVLFSTVNAQEEKSAITLKNEAVDALKVKDYKKALATYEQVMEITKDAPEGVVYYNAATCARTLENYDKAIEYYKQSESLSYRPDQSAFYVGYALNKLDKDAEMEVYMTSIMEKYAASTILDKMKALVITYYLKEGSKPYNEAADMLKAAKPADQKELDELNAKVKVKFAEAKPWFEKAAKYAAADDERIVKPMAEINSRLAE</sequence>
<evidence type="ECO:0000313" key="3">
    <source>
        <dbReference type="Proteomes" id="UP000249239"/>
    </source>
</evidence>
<feature type="signal peptide" evidence="1">
    <location>
        <begin position="1"/>
        <end position="20"/>
    </location>
</feature>
<dbReference type="RefSeq" id="WP_111446029.1">
    <property type="nucleotide sequence ID" value="NZ_QKZK01000016.1"/>
</dbReference>
<dbReference type="InterPro" id="IPR019734">
    <property type="entry name" value="TPR_rpt"/>
</dbReference>
<organism evidence="2 3">
    <name type="scientific">Breznakibacter xylanolyticus</name>
    <dbReference type="NCBI Taxonomy" id="990"/>
    <lineage>
        <taxon>Bacteria</taxon>
        <taxon>Pseudomonadati</taxon>
        <taxon>Bacteroidota</taxon>
        <taxon>Bacteroidia</taxon>
        <taxon>Marinilabiliales</taxon>
        <taxon>Marinilabiliaceae</taxon>
        <taxon>Breznakibacter</taxon>
    </lineage>
</organism>
<evidence type="ECO:0000256" key="1">
    <source>
        <dbReference type="SAM" id="SignalP"/>
    </source>
</evidence>
<keyword evidence="3" id="KW-1185">Reference proteome</keyword>
<dbReference type="Pfam" id="PF13424">
    <property type="entry name" value="TPR_12"/>
    <property type="match status" value="1"/>
</dbReference>
<dbReference type="SUPFAM" id="SSF48452">
    <property type="entry name" value="TPR-like"/>
    <property type="match status" value="1"/>
</dbReference>
<comment type="caution">
    <text evidence="2">The sequence shown here is derived from an EMBL/GenBank/DDBJ whole genome shotgun (WGS) entry which is preliminary data.</text>
</comment>
<proteinExistence type="predicted"/>
<dbReference type="InterPro" id="IPR011990">
    <property type="entry name" value="TPR-like_helical_dom_sf"/>
</dbReference>
<keyword evidence="1" id="KW-0732">Signal</keyword>
<dbReference type="Proteomes" id="UP000249239">
    <property type="component" value="Unassembled WGS sequence"/>
</dbReference>
<dbReference type="EMBL" id="QKZK01000016">
    <property type="protein sequence ID" value="PZX15347.1"/>
    <property type="molecule type" value="Genomic_DNA"/>
</dbReference>
<name>A0A2W7NB43_9BACT</name>
<feature type="chain" id="PRO_5016046890" evidence="1">
    <location>
        <begin position="21"/>
        <end position="214"/>
    </location>
</feature>
<dbReference type="Gene3D" id="1.25.40.10">
    <property type="entry name" value="Tetratricopeptide repeat domain"/>
    <property type="match status" value="1"/>
</dbReference>
<dbReference type="SMART" id="SM00028">
    <property type="entry name" value="TPR"/>
    <property type="match status" value="2"/>
</dbReference>
<reference evidence="2 3" key="1">
    <citation type="submission" date="2018-06" db="EMBL/GenBank/DDBJ databases">
        <title>Genomic Encyclopedia of Archaeal and Bacterial Type Strains, Phase II (KMG-II): from individual species to whole genera.</title>
        <authorList>
            <person name="Goeker M."/>
        </authorList>
    </citation>
    <scope>NUCLEOTIDE SEQUENCE [LARGE SCALE GENOMIC DNA]</scope>
    <source>
        <strain evidence="2 3">DSM 6779</strain>
    </source>
</reference>
<evidence type="ECO:0000313" key="2">
    <source>
        <dbReference type="EMBL" id="PZX15347.1"/>
    </source>
</evidence>
<accession>A0A2W7NB43</accession>
<dbReference type="AlphaFoldDB" id="A0A2W7NB43"/>
<dbReference type="OrthoDB" id="1523318at2"/>
<protein>
    <submittedName>
        <fullName evidence="2">Tetratricopeptide repeat protein</fullName>
    </submittedName>
</protein>